<feature type="region of interest" description="Disordered" evidence="1">
    <location>
        <begin position="296"/>
        <end position="350"/>
    </location>
</feature>
<evidence type="ECO:0000313" key="2">
    <source>
        <dbReference type="EMBL" id="KAJ2898455.1"/>
    </source>
</evidence>
<reference evidence="2" key="1">
    <citation type="submission" date="2022-07" db="EMBL/GenBank/DDBJ databases">
        <title>Draft genome sequence of Zalerion maritima ATCC 34329, a (micro)plastics degrading marine fungus.</title>
        <authorList>
            <person name="Paco A."/>
            <person name="Goncalves M.F.M."/>
            <person name="Rocha-Santos T.A.P."/>
            <person name="Alves A."/>
        </authorList>
    </citation>
    <scope>NUCLEOTIDE SEQUENCE</scope>
    <source>
        <strain evidence="2">ATCC 34329</strain>
    </source>
</reference>
<organism evidence="2 3">
    <name type="scientific">Zalerion maritima</name>
    <dbReference type="NCBI Taxonomy" id="339359"/>
    <lineage>
        <taxon>Eukaryota</taxon>
        <taxon>Fungi</taxon>
        <taxon>Dikarya</taxon>
        <taxon>Ascomycota</taxon>
        <taxon>Pezizomycotina</taxon>
        <taxon>Sordariomycetes</taxon>
        <taxon>Lulworthiomycetidae</taxon>
        <taxon>Lulworthiales</taxon>
        <taxon>Lulworthiaceae</taxon>
        <taxon>Zalerion</taxon>
    </lineage>
</organism>
<dbReference type="Proteomes" id="UP001201980">
    <property type="component" value="Unassembled WGS sequence"/>
</dbReference>
<sequence>MYRYLASTRAQLPDLTTDRLINPDMAPPDYQGLLVDMNVRREFGYPPKVFEAISRKIRCMLAGLGNANILGRNGWGVASFIWPEHLVRRWLRDDWDGCVRVDRGQWGGGHHAIGPGHGGSWENRLQQRPWRGSDHGGEDPAAIDRSGGGAPDNRSLAIVSLLTEDHLKAHTNAVGGSIMHQPQEESPAQGVDNNRLEQLRRERERTEMEEEEERAQNMTPRKPPASHQPNLAPPDAAPRPASELQTYLKLQCDPFRPNGSGISAHPALAPPQIPAIPSPPPSLICDIAWNHTPARIVPQRKTGSNSNSGIPARGTPVEPQHARWPAAPCPQTSSPSPYPHSRQPASSPIRNTAEARAEMKHIRHTFYDLKTKFTRLVRSQTARSVAILEFGLFDRLAEQQQAAGETAAPAARTSREDTLLKRLLERLAGMLAEEDKIRRAAVESIRQEQDCLLALDVWASGGTDGTCDDAASGHVFGIVLDSAAGAGRAGALPLLGISMRGGDGRR</sequence>
<feature type="region of interest" description="Disordered" evidence="1">
    <location>
        <begin position="202"/>
        <end position="241"/>
    </location>
</feature>
<gene>
    <name evidence="2" type="ORF">MKZ38_003909</name>
</gene>
<feature type="compositionally biased region" description="Gly residues" evidence="1">
    <location>
        <begin position="106"/>
        <end position="119"/>
    </location>
</feature>
<dbReference type="EMBL" id="JAKWBI020000230">
    <property type="protein sequence ID" value="KAJ2898455.1"/>
    <property type="molecule type" value="Genomic_DNA"/>
</dbReference>
<dbReference type="AlphaFoldDB" id="A0AAD5RN94"/>
<evidence type="ECO:0000313" key="3">
    <source>
        <dbReference type="Proteomes" id="UP001201980"/>
    </source>
</evidence>
<feature type="region of interest" description="Disordered" evidence="1">
    <location>
        <begin position="106"/>
        <end position="152"/>
    </location>
</feature>
<evidence type="ECO:0000256" key="1">
    <source>
        <dbReference type="SAM" id="MobiDB-lite"/>
    </source>
</evidence>
<accession>A0AAD5RN94</accession>
<proteinExistence type="predicted"/>
<protein>
    <submittedName>
        <fullName evidence="2">Uncharacterized protein</fullName>
    </submittedName>
</protein>
<name>A0AAD5RN94_9PEZI</name>
<comment type="caution">
    <text evidence="2">The sequence shown here is derived from an EMBL/GenBank/DDBJ whole genome shotgun (WGS) entry which is preliminary data.</text>
</comment>
<keyword evidence="3" id="KW-1185">Reference proteome</keyword>